<dbReference type="GO" id="GO:0016795">
    <property type="term" value="F:phosphoric triester hydrolase activity"/>
    <property type="evidence" value="ECO:0007669"/>
    <property type="project" value="InterPro"/>
</dbReference>
<dbReference type="OrthoDB" id="9806388at2"/>
<dbReference type="AlphaFoldDB" id="A0A5P1RDS2"/>
<dbReference type="InterPro" id="IPR001131">
    <property type="entry name" value="Peptidase_M24B_aminopep-P_CS"/>
</dbReference>
<dbReference type="RefSeq" id="WP_138986952.1">
    <property type="nucleotide sequence ID" value="NZ_CP043869.1"/>
</dbReference>
<dbReference type="InterPro" id="IPR022846">
    <property type="entry name" value="X_Pro_dipept"/>
</dbReference>
<comment type="catalytic activity">
    <reaction evidence="7">
        <text>Xaa-L-Pro dipeptide + H2O = an L-alpha-amino acid + L-proline</text>
        <dbReference type="Rhea" id="RHEA:76407"/>
        <dbReference type="ChEBI" id="CHEBI:15377"/>
        <dbReference type="ChEBI" id="CHEBI:59869"/>
        <dbReference type="ChEBI" id="CHEBI:60039"/>
        <dbReference type="ChEBI" id="CHEBI:195196"/>
        <dbReference type="EC" id="3.4.13.9"/>
    </reaction>
</comment>
<dbReference type="Pfam" id="PF00557">
    <property type="entry name" value="Peptidase_M24"/>
    <property type="match status" value="1"/>
</dbReference>
<evidence type="ECO:0000259" key="9">
    <source>
        <dbReference type="Pfam" id="PF21216"/>
    </source>
</evidence>
<feature type="binding site" evidence="7">
    <location>
        <position position="414"/>
    </location>
    <ligand>
        <name>Mn(2+)</name>
        <dbReference type="ChEBI" id="CHEBI:29035"/>
        <label>1</label>
    </ligand>
</feature>
<keyword evidence="4 7" id="KW-0224">Dipeptidase</keyword>
<feature type="binding site" evidence="7">
    <location>
        <position position="330"/>
    </location>
    <ligand>
        <name>Mn(2+)</name>
        <dbReference type="ChEBI" id="CHEBI:29035"/>
        <label>1</label>
    </ligand>
</feature>
<organism evidence="10 11">
    <name type="scientific">Neptunomonas concharum</name>
    <dbReference type="NCBI Taxonomy" id="1031538"/>
    <lineage>
        <taxon>Bacteria</taxon>
        <taxon>Pseudomonadati</taxon>
        <taxon>Pseudomonadota</taxon>
        <taxon>Gammaproteobacteria</taxon>
        <taxon>Oceanospirillales</taxon>
        <taxon>Oceanospirillaceae</taxon>
        <taxon>Neptunomonas</taxon>
    </lineage>
</organism>
<dbReference type="KEGG" id="ncu:F0U83_12155"/>
<dbReference type="GO" id="GO:0008235">
    <property type="term" value="F:metalloexopeptidase activity"/>
    <property type="evidence" value="ECO:0007669"/>
    <property type="project" value="UniProtKB-UniRule"/>
</dbReference>
<name>A0A5P1RDS2_9GAMM</name>
<dbReference type="GO" id="GO:0006508">
    <property type="term" value="P:proteolysis"/>
    <property type="evidence" value="ECO:0007669"/>
    <property type="project" value="UniProtKB-KW"/>
</dbReference>
<dbReference type="SUPFAM" id="SSF55920">
    <property type="entry name" value="Creatinase/aminopeptidase"/>
    <property type="match status" value="1"/>
</dbReference>
<dbReference type="Gene3D" id="3.90.230.10">
    <property type="entry name" value="Creatinase/methionine aminopeptidase superfamily"/>
    <property type="match status" value="1"/>
</dbReference>
<dbReference type="GO" id="GO:0004177">
    <property type="term" value="F:aminopeptidase activity"/>
    <property type="evidence" value="ECO:0007669"/>
    <property type="project" value="TreeGrafter"/>
</dbReference>
<evidence type="ECO:0000256" key="4">
    <source>
        <dbReference type="ARBA" id="ARBA00022997"/>
    </source>
</evidence>
<keyword evidence="11" id="KW-1185">Reference proteome</keyword>
<dbReference type="InterPro" id="IPR052433">
    <property type="entry name" value="X-Pro_dipept-like"/>
</dbReference>
<evidence type="ECO:0000259" key="8">
    <source>
        <dbReference type="Pfam" id="PF00557"/>
    </source>
</evidence>
<dbReference type="PANTHER" id="PTHR43226">
    <property type="entry name" value="XAA-PRO AMINOPEPTIDASE 3"/>
    <property type="match status" value="1"/>
</dbReference>
<feature type="binding site" evidence="7">
    <location>
        <position position="237"/>
    </location>
    <ligand>
        <name>Mn(2+)</name>
        <dbReference type="ChEBI" id="CHEBI:29035"/>
        <label>2</label>
    </ligand>
</feature>
<comment type="function">
    <text evidence="7">Splits dipeptides with a prolyl residue in the C-terminal position.</text>
</comment>
<feature type="binding site" evidence="7">
    <location>
        <position position="414"/>
    </location>
    <ligand>
        <name>Mn(2+)</name>
        <dbReference type="ChEBI" id="CHEBI:29035"/>
        <label>2</label>
    </ligand>
</feature>
<reference evidence="10 11" key="1">
    <citation type="journal article" date="2019" name="Biochem. Eng. J.">
        <title>Metabolic engineering of the marine bacteria Neptunomonas concharum for the production of acetoin and meso-2,3-butanediol from acetate.</title>
        <authorList>
            <person name="Li W."/>
            <person name="Pu N."/>
            <person name="Liu C.-X."/>
            <person name="Yuan Q.-P."/>
            <person name="Li Z.-J."/>
        </authorList>
    </citation>
    <scope>NUCLEOTIDE SEQUENCE [LARGE SCALE GENOMIC DNA]</scope>
    <source>
        <strain evidence="10 11">JCM17730</strain>
    </source>
</reference>
<dbReference type="HAMAP" id="MF_01279">
    <property type="entry name" value="X_Pro_dipeptid"/>
    <property type="match status" value="1"/>
</dbReference>
<evidence type="ECO:0000256" key="7">
    <source>
        <dbReference type="HAMAP-Rule" id="MF_01279"/>
    </source>
</evidence>
<dbReference type="InterPro" id="IPR036005">
    <property type="entry name" value="Creatinase/aminopeptidase-like"/>
</dbReference>
<sequence>MYTDHVQQLMQRCGSLLEQEGFDGLLIHSGRPSYHFLDDYTQAYKPNPHFVHWVPFLADYPDGWLFIVPDRKPVLAIYSPDDFWHITPEMPNEFWCEHFDIRLYSDRATVLKEIVTGKRIALIAEQLCEVVGSELTHNPTTLMQHLHYYRAYKTPWEQACIREANRTAVKGHHYLSQAFEEPLSEYQLHQGYLTAIGHQEGQLPYNNIIGLNEHAAVLHYQHKSHQPPAVRRTLLADAGAVYQGYVADITRTVSQGSHLFHYLIEQMDIAQQVIVAEVKPGVSFVALHEAMHRRLFTILVASGIVRQPEQISSADALAITRTFYPHGLGHLLGIQVHDIGGWQTDLSGSQTPPPENHPYLRLTRNLEADFVVTIEPGLYFIPSLLGELKRHSVKGHIDWHLVEQLTPWGGIRIEDNVCVLPEGVENYTRDAFNALQ</sequence>
<dbReference type="EMBL" id="CP043869">
    <property type="protein sequence ID" value="QEQ97406.1"/>
    <property type="molecule type" value="Genomic_DNA"/>
</dbReference>
<dbReference type="InterPro" id="IPR048819">
    <property type="entry name" value="PepQ_N"/>
</dbReference>
<protein>
    <recommendedName>
        <fullName evidence="7">Xaa-Pro dipeptidase</fullName>
        <shortName evidence="7">X-Pro dipeptidase</shortName>
        <ecNumber evidence="7">3.4.13.9</ecNumber>
    </recommendedName>
    <alternativeName>
        <fullName evidence="7">Imidodipeptidase</fullName>
    </alternativeName>
    <alternativeName>
        <fullName evidence="7">Proline dipeptidase</fullName>
        <shortName evidence="7">Prolidase</shortName>
    </alternativeName>
</protein>
<evidence type="ECO:0000313" key="10">
    <source>
        <dbReference type="EMBL" id="QEQ97406.1"/>
    </source>
</evidence>
<dbReference type="InterPro" id="IPR000994">
    <property type="entry name" value="Pept_M24"/>
</dbReference>
<gene>
    <name evidence="7 10" type="primary">pepQ</name>
    <name evidence="10" type="ORF">F0U83_12155</name>
</gene>
<feature type="binding site" evidence="7">
    <location>
        <position position="248"/>
    </location>
    <ligand>
        <name>Mn(2+)</name>
        <dbReference type="ChEBI" id="CHEBI:29035"/>
        <label>2</label>
    </ligand>
</feature>
<feature type="binding site" evidence="7">
    <location>
        <position position="375"/>
    </location>
    <ligand>
        <name>Mn(2+)</name>
        <dbReference type="ChEBI" id="CHEBI:29035"/>
        <label>1</label>
    </ligand>
</feature>
<comment type="cofactor">
    <cofactor evidence="7">
        <name>Mn(2+)</name>
        <dbReference type="ChEBI" id="CHEBI:29035"/>
    </cofactor>
    <text evidence="7">Binds 2 manganese ions per subunit.</text>
</comment>
<feature type="domain" description="Xaa-Pro dipeptidase N-terminal" evidence="9">
    <location>
        <begin position="1"/>
        <end position="148"/>
    </location>
</feature>
<keyword evidence="3 7" id="KW-0378">Hydrolase</keyword>
<evidence type="ECO:0000256" key="1">
    <source>
        <dbReference type="ARBA" id="ARBA00022670"/>
    </source>
</evidence>
<dbReference type="Proteomes" id="UP000324760">
    <property type="component" value="Chromosome"/>
</dbReference>
<comment type="similarity">
    <text evidence="7">Belongs to the peptidase M24B family. Bacterial-type prolidase subfamily.</text>
</comment>
<evidence type="ECO:0000256" key="6">
    <source>
        <dbReference type="ARBA" id="ARBA00023211"/>
    </source>
</evidence>
<dbReference type="GO" id="GO:0102009">
    <property type="term" value="F:proline dipeptidase activity"/>
    <property type="evidence" value="ECO:0007669"/>
    <property type="project" value="UniProtKB-EC"/>
</dbReference>
<dbReference type="Gene3D" id="3.40.350.10">
    <property type="entry name" value="Creatinase/prolidase N-terminal domain"/>
    <property type="match status" value="1"/>
</dbReference>
<proteinExistence type="inferred from homology"/>
<feature type="domain" description="Peptidase M24" evidence="8">
    <location>
        <begin position="159"/>
        <end position="419"/>
    </location>
</feature>
<evidence type="ECO:0000313" key="11">
    <source>
        <dbReference type="Proteomes" id="UP000324760"/>
    </source>
</evidence>
<dbReference type="EC" id="3.4.13.9" evidence="7"/>
<dbReference type="PROSITE" id="PS00491">
    <property type="entry name" value="PROLINE_PEPTIDASE"/>
    <property type="match status" value="1"/>
</dbReference>
<keyword evidence="6 7" id="KW-0464">Manganese</keyword>
<dbReference type="Pfam" id="PF21216">
    <property type="entry name" value="PepQ_N"/>
    <property type="match status" value="1"/>
</dbReference>
<dbReference type="PANTHER" id="PTHR43226:SF8">
    <property type="entry name" value="XAA-PRO DIPEPTIDASE"/>
    <property type="match status" value="1"/>
</dbReference>
<dbReference type="GO" id="GO:0046872">
    <property type="term" value="F:metal ion binding"/>
    <property type="evidence" value="ECO:0007669"/>
    <property type="project" value="UniProtKB-KW"/>
</dbReference>
<dbReference type="NCBIfam" id="NF010133">
    <property type="entry name" value="PRK13607.1"/>
    <property type="match status" value="1"/>
</dbReference>
<evidence type="ECO:0000256" key="5">
    <source>
        <dbReference type="ARBA" id="ARBA00023049"/>
    </source>
</evidence>
<keyword evidence="1 7" id="KW-0645">Protease</keyword>
<dbReference type="GO" id="GO:0005829">
    <property type="term" value="C:cytosol"/>
    <property type="evidence" value="ECO:0007669"/>
    <property type="project" value="TreeGrafter"/>
</dbReference>
<dbReference type="InterPro" id="IPR029149">
    <property type="entry name" value="Creatin/AminoP/Spt16_N"/>
</dbReference>
<keyword evidence="5 7" id="KW-0482">Metalloprotease</keyword>
<accession>A0A5P1RDS2</accession>
<evidence type="ECO:0000256" key="2">
    <source>
        <dbReference type="ARBA" id="ARBA00022723"/>
    </source>
</evidence>
<keyword evidence="2 7" id="KW-0479">Metal-binding</keyword>
<feature type="binding site" evidence="7">
    <location>
        <position position="248"/>
    </location>
    <ligand>
        <name>Mn(2+)</name>
        <dbReference type="ChEBI" id="CHEBI:29035"/>
        <label>1</label>
    </ligand>
</feature>
<evidence type="ECO:0000256" key="3">
    <source>
        <dbReference type="ARBA" id="ARBA00022801"/>
    </source>
</evidence>